<keyword evidence="7 13" id="KW-0808">Transferase</keyword>
<dbReference type="PANTHER" id="PTHR23117">
    <property type="entry name" value="GUANYLATE KINASE-RELATED"/>
    <property type="match status" value="1"/>
</dbReference>
<dbReference type="InterPro" id="IPR017665">
    <property type="entry name" value="Guanylate_kinase"/>
</dbReference>
<dbReference type="PROSITE" id="PS50052">
    <property type="entry name" value="GUANYLATE_KINASE_2"/>
    <property type="match status" value="1"/>
</dbReference>
<evidence type="ECO:0000256" key="9">
    <source>
        <dbReference type="ARBA" id="ARBA00022777"/>
    </source>
</evidence>
<keyword evidence="9 13" id="KW-0418">Kinase</keyword>
<evidence type="ECO:0000259" key="14">
    <source>
        <dbReference type="PROSITE" id="PS50052"/>
    </source>
</evidence>
<evidence type="ECO:0000256" key="8">
    <source>
        <dbReference type="ARBA" id="ARBA00022741"/>
    </source>
</evidence>
<dbReference type="HAMAP" id="MF_00328">
    <property type="entry name" value="Guanylate_kinase"/>
    <property type="match status" value="1"/>
</dbReference>
<evidence type="ECO:0000256" key="1">
    <source>
        <dbReference type="ARBA" id="ARBA00003531"/>
    </source>
</evidence>
<comment type="function">
    <text evidence="1 13">Essential for recycling GMP and indirectly, cGMP.</text>
</comment>
<gene>
    <name evidence="13 15" type="primary">gmk</name>
    <name evidence="15" type="ORF">HHL09_12475</name>
</gene>
<protein>
    <recommendedName>
        <fullName evidence="5 13">Guanylate kinase</fullName>
        <ecNumber evidence="4 13">2.7.4.8</ecNumber>
    </recommendedName>
    <alternativeName>
        <fullName evidence="11 13">GMP kinase</fullName>
    </alternativeName>
</protein>
<comment type="catalytic activity">
    <reaction evidence="12 13">
        <text>GMP + ATP = GDP + ADP</text>
        <dbReference type="Rhea" id="RHEA:20780"/>
        <dbReference type="ChEBI" id="CHEBI:30616"/>
        <dbReference type="ChEBI" id="CHEBI:58115"/>
        <dbReference type="ChEBI" id="CHEBI:58189"/>
        <dbReference type="ChEBI" id="CHEBI:456216"/>
        <dbReference type="EC" id="2.7.4.8"/>
    </reaction>
</comment>
<evidence type="ECO:0000256" key="12">
    <source>
        <dbReference type="ARBA" id="ARBA00048594"/>
    </source>
</evidence>
<keyword evidence="10 13" id="KW-0067">ATP-binding</keyword>
<proteinExistence type="inferred from homology"/>
<dbReference type="PROSITE" id="PS00856">
    <property type="entry name" value="GUANYLATE_KINASE_1"/>
    <property type="match status" value="1"/>
</dbReference>
<dbReference type="CDD" id="cd00071">
    <property type="entry name" value="GMPK"/>
    <property type="match status" value="1"/>
</dbReference>
<dbReference type="KEGG" id="luo:HHL09_12475"/>
<evidence type="ECO:0000313" key="16">
    <source>
        <dbReference type="Proteomes" id="UP000501812"/>
    </source>
</evidence>
<evidence type="ECO:0000313" key="15">
    <source>
        <dbReference type="EMBL" id="QJE96563.1"/>
    </source>
</evidence>
<dbReference type="PANTHER" id="PTHR23117:SF13">
    <property type="entry name" value="GUANYLATE KINASE"/>
    <property type="match status" value="1"/>
</dbReference>
<comment type="similarity">
    <text evidence="3 13">Belongs to the guanylate kinase family.</text>
</comment>
<evidence type="ECO:0000256" key="11">
    <source>
        <dbReference type="ARBA" id="ARBA00030128"/>
    </source>
</evidence>
<evidence type="ECO:0000256" key="3">
    <source>
        <dbReference type="ARBA" id="ARBA00005790"/>
    </source>
</evidence>
<dbReference type="SUPFAM" id="SSF52540">
    <property type="entry name" value="P-loop containing nucleoside triphosphate hydrolases"/>
    <property type="match status" value="1"/>
</dbReference>
<evidence type="ECO:0000256" key="6">
    <source>
        <dbReference type="ARBA" id="ARBA00022490"/>
    </source>
</evidence>
<evidence type="ECO:0000256" key="7">
    <source>
        <dbReference type="ARBA" id="ARBA00022679"/>
    </source>
</evidence>
<reference evidence="15 16" key="1">
    <citation type="submission" date="2020-04" db="EMBL/GenBank/DDBJ databases">
        <title>Luteolibacter sp. G-1-1-1 isolated from soil.</title>
        <authorList>
            <person name="Dahal R.H."/>
        </authorList>
    </citation>
    <scope>NUCLEOTIDE SEQUENCE [LARGE SCALE GENOMIC DNA]</scope>
    <source>
        <strain evidence="15 16">G-1-1-1</strain>
    </source>
</reference>
<feature type="domain" description="Guanylate kinase-like" evidence="14">
    <location>
        <begin position="5"/>
        <end position="187"/>
    </location>
</feature>
<dbReference type="InterPro" id="IPR008145">
    <property type="entry name" value="GK/Ca_channel_bsu"/>
</dbReference>
<dbReference type="Gene3D" id="3.40.50.300">
    <property type="entry name" value="P-loop containing nucleotide triphosphate hydrolases"/>
    <property type="match status" value="1"/>
</dbReference>
<organism evidence="15 16">
    <name type="scientific">Luteolibacter luteus</name>
    <dbReference type="NCBI Taxonomy" id="2728835"/>
    <lineage>
        <taxon>Bacteria</taxon>
        <taxon>Pseudomonadati</taxon>
        <taxon>Verrucomicrobiota</taxon>
        <taxon>Verrucomicrobiia</taxon>
        <taxon>Verrucomicrobiales</taxon>
        <taxon>Verrucomicrobiaceae</taxon>
        <taxon>Luteolibacter</taxon>
    </lineage>
</organism>
<dbReference type="GO" id="GO:0005524">
    <property type="term" value="F:ATP binding"/>
    <property type="evidence" value="ECO:0007669"/>
    <property type="project" value="UniProtKB-UniRule"/>
</dbReference>
<evidence type="ECO:0000256" key="2">
    <source>
        <dbReference type="ARBA" id="ARBA00004496"/>
    </source>
</evidence>
<keyword evidence="6 13" id="KW-0963">Cytoplasm</keyword>
<evidence type="ECO:0000256" key="13">
    <source>
        <dbReference type="HAMAP-Rule" id="MF_00328"/>
    </source>
</evidence>
<dbReference type="RefSeq" id="WP_169454964.1">
    <property type="nucleotide sequence ID" value="NZ_CP051774.1"/>
</dbReference>
<evidence type="ECO:0000256" key="10">
    <source>
        <dbReference type="ARBA" id="ARBA00022840"/>
    </source>
</evidence>
<comment type="subcellular location">
    <subcellularLocation>
        <location evidence="2 13">Cytoplasm</location>
    </subcellularLocation>
</comment>
<dbReference type="SMART" id="SM00072">
    <property type="entry name" value="GuKc"/>
    <property type="match status" value="1"/>
</dbReference>
<dbReference type="EMBL" id="CP051774">
    <property type="protein sequence ID" value="QJE96563.1"/>
    <property type="molecule type" value="Genomic_DNA"/>
</dbReference>
<keyword evidence="8 13" id="KW-0547">Nucleotide-binding</keyword>
<dbReference type="InterPro" id="IPR008144">
    <property type="entry name" value="Guanylate_kin-like_dom"/>
</dbReference>
<name>A0A858RKK3_9BACT</name>
<dbReference type="InterPro" id="IPR027417">
    <property type="entry name" value="P-loop_NTPase"/>
</dbReference>
<sequence>MSRTGILFLVSGPSGSGKSTLCRRLAAEGEAQFSISCTTRSPRTGEEHGREYYFLQEEEMVTRVGEGEFLEHAYVHGNHYGTLRSEVSERLAAGIDVVMDIDVQGAALVRACDDPAIRLALVDLFVMPPDEEELAARLNGRGTDSAEVIELRMRNAIDEMRHWPEYKYRLLSATHEEDYAQFKALLIGERLRVDRLKR</sequence>
<dbReference type="AlphaFoldDB" id="A0A858RKK3"/>
<feature type="binding site" evidence="13">
    <location>
        <begin position="12"/>
        <end position="19"/>
    </location>
    <ligand>
        <name>ATP</name>
        <dbReference type="ChEBI" id="CHEBI:30616"/>
    </ligand>
</feature>
<evidence type="ECO:0000256" key="5">
    <source>
        <dbReference type="ARBA" id="ARBA00016296"/>
    </source>
</evidence>
<dbReference type="NCBIfam" id="TIGR03263">
    <property type="entry name" value="guanyl_kin"/>
    <property type="match status" value="1"/>
</dbReference>
<accession>A0A858RKK3</accession>
<dbReference type="GO" id="GO:0004385">
    <property type="term" value="F:GMP kinase activity"/>
    <property type="evidence" value="ECO:0007669"/>
    <property type="project" value="UniProtKB-UniRule"/>
</dbReference>
<evidence type="ECO:0000256" key="4">
    <source>
        <dbReference type="ARBA" id="ARBA00012961"/>
    </source>
</evidence>
<dbReference type="EC" id="2.7.4.8" evidence="4 13"/>
<dbReference type="FunFam" id="3.30.63.10:FF:000005">
    <property type="entry name" value="Guanylate kinase"/>
    <property type="match status" value="1"/>
</dbReference>
<dbReference type="InterPro" id="IPR020590">
    <property type="entry name" value="Guanylate_kinase_CS"/>
</dbReference>
<dbReference type="Gene3D" id="3.30.63.10">
    <property type="entry name" value="Guanylate Kinase phosphate binding domain"/>
    <property type="match status" value="1"/>
</dbReference>
<keyword evidence="16" id="KW-1185">Reference proteome</keyword>
<dbReference type="GO" id="GO:0005829">
    <property type="term" value="C:cytosol"/>
    <property type="evidence" value="ECO:0007669"/>
    <property type="project" value="TreeGrafter"/>
</dbReference>
<dbReference type="Pfam" id="PF00625">
    <property type="entry name" value="Guanylate_kin"/>
    <property type="match status" value="1"/>
</dbReference>
<dbReference type="Proteomes" id="UP000501812">
    <property type="component" value="Chromosome"/>
</dbReference>